<protein>
    <submittedName>
        <fullName evidence="3">Uncharacterized protein</fullName>
    </submittedName>
</protein>
<evidence type="ECO:0000256" key="2">
    <source>
        <dbReference type="SAM" id="Phobius"/>
    </source>
</evidence>
<proteinExistence type="predicted"/>
<dbReference type="Proteomes" id="UP001055658">
    <property type="component" value="Chromosome"/>
</dbReference>
<evidence type="ECO:0000256" key="1">
    <source>
        <dbReference type="SAM" id="MobiDB-lite"/>
    </source>
</evidence>
<sequence>MAGQDLYQVVSTGRTLHAKEAGAVTRDIAKLFSVPEAQARRLLLKGWVIKDSLASSQALEYRAKLHKIGLRAEVCPTGKFDNQQLIAKIKVAQRRKANAAEKMPTSTASAGASKAGTAREQEVEKPLSVSNAKGSVAPPLDSEKVKPQATEPEANEKRAFFSNRKTQLATVGWRVLFGLLPALTVPTIFIGLAALCLYGAGALLWQTPLAVWQGELTGGTLLISLGGAAVFIFLLLLVALPYFCFPREMRPRPGEVPLKQADNKDLLPLLEQLSSATKLPRVQELIVSPDARIYCEPRFSEVMRQQLRLNLGLASVASLSGRDTLALVARSLGLYQGKLNGLLAWLVLDGVRRLELMQWALENDRSVLYRSGEPGPLKSLHQLLATCGHFLLPLIERLENLHRIVTRGSARYLECRADFWAADLIGSGAFAEFAGNWHRLVHADLMVAETAREASAVGQCFENIPAAVAWTLNNLDEETSNTIELAMAQASDPWDVFEAADLQRIEVVQKRNISGRLQRELGCTELFADFPKLASEVSGEAGASDCQVVENRRLLCASREAEEALQILDVYFNRLPPLNLLPLRRPATQEMQAMDLQASINWLRSKLIELRELREQRENTRQLMVSVQLGAALIRAKVRIEPQEYSLNSASLAAAQEASALKRSELEEIERQLQKIYSVFYQRLCLALVAMPARERQQARGMLSQLAAYDALATHLERLAGYSTSLSVFSRRLSPGLAERELVQKYLALSARELDATFATVESSELLKAQGLDSALCIKAKREPLQQLPQRHQEALAVVRTMESRCNYASTVILERYQIQLAALLQRCLHREGQLEVNPLRLLQAV</sequence>
<keyword evidence="2" id="KW-0472">Membrane</keyword>
<evidence type="ECO:0000313" key="4">
    <source>
        <dbReference type="Proteomes" id="UP001055658"/>
    </source>
</evidence>
<reference evidence="3" key="1">
    <citation type="submission" date="2022-02" db="EMBL/GenBank/DDBJ databases">
        <title>Coral-associated bacteria.</title>
        <authorList>
            <person name="Tang K."/>
            <person name="Wang X."/>
        </authorList>
    </citation>
    <scope>NUCLEOTIDE SEQUENCE</scope>
    <source>
        <strain evidence="3">SCSIO 43006</strain>
    </source>
</reference>
<keyword evidence="4" id="KW-1185">Reference proteome</keyword>
<feature type="compositionally biased region" description="Low complexity" evidence="1">
    <location>
        <begin position="105"/>
        <end position="116"/>
    </location>
</feature>
<feature type="region of interest" description="Disordered" evidence="1">
    <location>
        <begin position="97"/>
        <end position="155"/>
    </location>
</feature>
<dbReference type="EMBL" id="CP092418">
    <property type="protein sequence ID" value="USD23345.1"/>
    <property type="molecule type" value="Genomic_DNA"/>
</dbReference>
<dbReference type="RefSeq" id="WP_252085691.1">
    <property type="nucleotide sequence ID" value="NZ_CP092418.1"/>
</dbReference>
<keyword evidence="2" id="KW-1133">Transmembrane helix</keyword>
<accession>A0ABY4VH75</accession>
<feature type="transmembrane region" description="Helical" evidence="2">
    <location>
        <begin position="175"/>
        <end position="201"/>
    </location>
</feature>
<organism evidence="3 4">
    <name type="scientific">Microbulbifer variabilis</name>
    <dbReference type="NCBI Taxonomy" id="266805"/>
    <lineage>
        <taxon>Bacteria</taxon>
        <taxon>Pseudomonadati</taxon>
        <taxon>Pseudomonadota</taxon>
        <taxon>Gammaproteobacteria</taxon>
        <taxon>Cellvibrionales</taxon>
        <taxon>Microbulbiferaceae</taxon>
        <taxon>Microbulbifer</taxon>
    </lineage>
</organism>
<keyword evidence="2" id="KW-0812">Transmembrane</keyword>
<feature type="transmembrane region" description="Helical" evidence="2">
    <location>
        <begin position="221"/>
        <end position="245"/>
    </location>
</feature>
<name>A0ABY4VH75_9GAMM</name>
<evidence type="ECO:0000313" key="3">
    <source>
        <dbReference type="EMBL" id="USD23345.1"/>
    </source>
</evidence>
<gene>
    <name evidence="3" type="ORF">MJO52_09470</name>
</gene>